<comment type="caution">
    <text evidence="3">The sequence shown here is derived from an EMBL/GenBank/DDBJ whole genome shotgun (WGS) entry which is preliminary data.</text>
</comment>
<evidence type="ECO:0000256" key="1">
    <source>
        <dbReference type="SAM" id="MobiDB-lite"/>
    </source>
</evidence>
<keyword evidence="4" id="KW-1185">Reference proteome</keyword>
<dbReference type="Proteomes" id="UP001231518">
    <property type="component" value="Chromosome 6"/>
</dbReference>
<feature type="region of interest" description="Disordered" evidence="1">
    <location>
        <begin position="77"/>
        <end position="98"/>
    </location>
</feature>
<feature type="chain" id="PRO_5042152596" evidence="2">
    <location>
        <begin position="18"/>
        <end position="322"/>
    </location>
</feature>
<evidence type="ECO:0000313" key="4">
    <source>
        <dbReference type="Proteomes" id="UP001231518"/>
    </source>
</evidence>
<proteinExistence type="predicted"/>
<evidence type="ECO:0000256" key="2">
    <source>
        <dbReference type="SAM" id="SignalP"/>
    </source>
</evidence>
<feature type="region of interest" description="Disordered" evidence="1">
    <location>
        <begin position="280"/>
        <end position="322"/>
    </location>
</feature>
<gene>
    <name evidence="3" type="ORF">PYW07_015057</name>
</gene>
<dbReference type="EMBL" id="JARGEI010000004">
    <property type="protein sequence ID" value="KAJ8732458.1"/>
    <property type="molecule type" value="Genomic_DNA"/>
</dbReference>
<dbReference type="AlphaFoldDB" id="A0AAD7YY27"/>
<feature type="region of interest" description="Disordered" evidence="1">
    <location>
        <begin position="200"/>
        <end position="268"/>
    </location>
</feature>
<evidence type="ECO:0000313" key="3">
    <source>
        <dbReference type="EMBL" id="KAJ8732458.1"/>
    </source>
</evidence>
<feature type="compositionally biased region" description="Basic and acidic residues" evidence="1">
    <location>
        <begin position="297"/>
        <end position="310"/>
    </location>
</feature>
<organism evidence="3 4">
    <name type="scientific">Mythimna separata</name>
    <name type="common">Oriental armyworm</name>
    <name type="synonym">Pseudaletia separata</name>
    <dbReference type="NCBI Taxonomy" id="271217"/>
    <lineage>
        <taxon>Eukaryota</taxon>
        <taxon>Metazoa</taxon>
        <taxon>Ecdysozoa</taxon>
        <taxon>Arthropoda</taxon>
        <taxon>Hexapoda</taxon>
        <taxon>Insecta</taxon>
        <taxon>Pterygota</taxon>
        <taxon>Neoptera</taxon>
        <taxon>Endopterygota</taxon>
        <taxon>Lepidoptera</taxon>
        <taxon>Glossata</taxon>
        <taxon>Ditrysia</taxon>
        <taxon>Noctuoidea</taxon>
        <taxon>Noctuidae</taxon>
        <taxon>Noctuinae</taxon>
        <taxon>Hadenini</taxon>
        <taxon>Mythimna</taxon>
    </lineage>
</organism>
<accession>A0AAD7YY27</accession>
<protein>
    <submittedName>
        <fullName evidence="3">Uncharacterized protein</fullName>
    </submittedName>
</protein>
<feature type="signal peptide" evidence="2">
    <location>
        <begin position="1"/>
        <end position="17"/>
    </location>
</feature>
<keyword evidence="2" id="KW-0732">Signal</keyword>
<name>A0AAD7YY27_MYTSE</name>
<sequence>MAATFYLIAAVVAAVSAAPPPAQQRYPQQAGLHQLNPLDYFLEQPVDNYYRPAEQKPVSTNGPNGAPARLESLEPDSEVELVPGVQQPQQPPQQNPVAPNIPGLLPGQRVFIVHMPIPGYSPGSIGGYQPVYIVAAGPQGQAGRFPGNGYQNAVLLDPSGQGVYPFGGYPRGLVQPQLGGQLGPLAYPNRPYDLVYQDQGLVNPGGQQIQGDPGRPPIQFSQNVGLQGPVNHAGYQGPAAQLGHPGAQLAHPGAQLVHPGPQLAHPGAQLVHPGAQLIQPGQANTRAPNGAPAQLKEGNDDTKEAVEVKSNHRAQALTRNKA</sequence>
<reference evidence="3" key="1">
    <citation type="submission" date="2023-03" db="EMBL/GenBank/DDBJ databases">
        <title>Chromosome-level genomes of two armyworms, Mythimna separata and Mythimna loreyi, provide insights into the biosynthesis and reception of sex pheromones.</title>
        <authorList>
            <person name="Zhao H."/>
        </authorList>
    </citation>
    <scope>NUCLEOTIDE SEQUENCE</scope>
    <source>
        <strain evidence="3">BeijingLab</strain>
        <tissue evidence="3">Pupa</tissue>
    </source>
</reference>